<evidence type="ECO:0000256" key="1">
    <source>
        <dbReference type="SAM" id="Phobius"/>
    </source>
</evidence>
<evidence type="ECO:0000313" key="3">
    <source>
        <dbReference type="WBParaSite" id="NBR_0000375401-mRNA-1"/>
    </source>
</evidence>
<feature type="transmembrane region" description="Helical" evidence="1">
    <location>
        <begin position="92"/>
        <end position="114"/>
    </location>
</feature>
<name>A0A0N4XMK2_NIPBR</name>
<dbReference type="PANTHER" id="PTHR23017:SF19">
    <property type="entry name" value="7TM GPCR SERPENTINE RECEPTOR CLASS X (SRX) DOMAIN-CONTAINING PROTEIN"/>
    <property type="match status" value="1"/>
</dbReference>
<keyword evidence="1" id="KW-0472">Membrane</keyword>
<dbReference type="InterPro" id="IPR019430">
    <property type="entry name" value="7TM_GPCR_serpentine_rcpt_Srx"/>
</dbReference>
<sequence length="172" mass="20128">LKHNKFSGECNLVYVDEVWAFSFRNDKDCGLISWYADFSQDLSVAVLIAIMDTVTIVKVRLTAKEVIHRLVSLSIARCSDKRRRYPSHVAQIQAVAQGVVYATELFTYFFIAWYVTNKWLFWFCTTMAWVLVHTTDGIVILSFNKEFRRLLIAPIQQSSRECFYIATWVWHI</sequence>
<reference evidence="3" key="1">
    <citation type="submission" date="2017-02" db="UniProtKB">
        <authorList>
            <consortium name="WormBaseParasite"/>
        </authorList>
    </citation>
    <scope>IDENTIFICATION</scope>
</reference>
<feature type="domain" description="7TM GPCR serpentine receptor class x (Srx)" evidence="2">
    <location>
        <begin position="7"/>
        <end position="144"/>
    </location>
</feature>
<accession>A0A0N4XMK2</accession>
<protein>
    <submittedName>
        <fullName evidence="3">7TM_GPCR_Srx domain-containing protein</fullName>
    </submittedName>
</protein>
<dbReference type="PANTHER" id="PTHR23017">
    <property type="entry name" value="SERPENTINE RECEPTOR, CLASS X"/>
    <property type="match status" value="1"/>
</dbReference>
<dbReference type="AlphaFoldDB" id="A0A0N4XMK2"/>
<evidence type="ECO:0000259" key="2">
    <source>
        <dbReference type="Pfam" id="PF10328"/>
    </source>
</evidence>
<keyword evidence="1" id="KW-0812">Transmembrane</keyword>
<dbReference type="WBParaSite" id="NBR_0000375401-mRNA-1">
    <property type="protein sequence ID" value="NBR_0000375401-mRNA-1"/>
    <property type="gene ID" value="NBR_0000375401"/>
</dbReference>
<keyword evidence="1" id="KW-1133">Transmembrane helix</keyword>
<dbReference type="Pfam" id="PF10328">
    <property type="entry name" value="7TM_GPCR_Srx"/>
    <property type="match status" value="1"/>
</dbReference>
<organism evidence="3">
    <name type="scientific">Nippostrongylus brasiliensis</name>
    <name type="common">Rat hookworm</name>
    <dbReference type="NCBI Taxonomy" id="27835"/>
    <lineage>
        <taxon>Eukaryota</taxon>
        <taxon>Metazoa</taxon>
        <taxon>Ecdysozoa</taxon>
        <taxon>Nematoda</taxon>
        <taxon>Chromadorea</taxon>
        <taxon>Rhabditida</taxon>
        <taxon>Rhabditina</taxon>
        <taxon>Rhabditomorpha</taxon>
        <taxon>Strongyloidea</taxon>
        <taxon>Heligmosomidae</taxon>
        <taxon>Nippostrongylus</taxon>
    </lineage>
</organism>
<proteinExistence type="predicted"/>
<feature type="transmembrane region" description="Helical" evidence="1">
    <location>
        <begin position="120"/>
        <end position="143"/>
    </location>
</feature>